<protein>
    <submittedName>
        <fullName evidence="2">Uncharacterized protein</fullName>
    </submittedName>
</protein>
<evidence type="ECO:0000256" key="1">
    <source>
        <dbReference type="SAM" id="MobiDB-lite"/>
    </source>
</evidence>
<dbReference type="RefSeq" id="WP_158034975.1">
    <property type="nucleotide sequence ID" value="NZ_ML708633.1"/>
</dbReference>
<evidence type="ECO:0000313" key="3">
    <source>
        <dbReference type="Proteomes" id="UP000325957"/>
    </source>
</evidence>
<proteinExistence type="predicted"/>
<accession>A0A5J5KTQ5</accession>
<sequence length="64" mass="6659">MSEAGALEEPVVPTGHSGADRALAELEGISSQPVAEHPGLYQRAHDRLTDVLEAPVNAVPAHHG</sequence>
<gene>
    <name evidence="2" type="ORF">FCK90_14235</name>
</gene>
<reference evidence="2 3" key="1">
    <citation type="submission" date="2019-05" db="EMBL/GenBank/DDBJ databases">
        <title>Kocuria coralli sp. nov., a novel actinobacterium isolated from coral reef seawater.</title>
        <authorList>
            <person name="Li J."/>
        </authorList>
    </citation>
    <scope>NUCLEOTIDE SEQUENCE [LARGE SCALE GENOMIC DNA]</scope>
    <source>
        <strain evidence="2 3">SCSIO 13007</strain>
    </source>
</reference>
<dbReference type="Proteomes" id="UP000325957">
    <property type="component" value="Unassembled WGS sequence"/>
</dbReference>
<feature type="region of interest" description="Disordered" evidence="1">
    <location>
        <begin position="1"/>
        <end position="37"/>
    </location>
</feature>
<dbReference type="OrthoDB" id="4883460at2"/>
<name>A0A5J5KTQ5_9MICC</name>
<dbReference type="EMBL" id="SZWF01000031">
    <property type="protein sequence ID" value="KAA9393023.1"/>
    <property type="molecule type" value="Genomic_DNA"/>
</dbReference>
<evidence type="ECO:0000313" key="2">
    <source>
        <dbReference type="EMBL" id="KAA9393023.1"/>
    </source>
</evidence>
<comment type="caution">
    <text evidence="2">The sequence shown here is derived from an EMBL/GenBank/DDBJ whole genome shotgun (WGS) entry which is preliminary data.</text>
</comment>
<dbReference type="AlphaFoldDB" id="A0A5J5KTQ5"/>
<keyword evidence="3" id="KW-1185">Reference proteome</keyword>
<organism evidence="2 3">
    <name type="scientific">Kocuria coralli</name>
    <dbReference type="NCBI Taxonomy" id="1461025"/>
    <lineage>
        <taxon>Bacteria</taxon>
        <taxon>Bacillati</taxon>
        <taxon>Actinomycetota</taxon>
        <taxon>Actinomycetes</taxon>
        <taxon>Micrococcales</taxon>
        <taxon>Micrococcaceae</taxon>
        <taxon>Kocuria</taxon>
    </lineage>
</organism>